<dbReference type="AlphaFoldDB" id="A0A645D8P2"/>
<evidence type="ECO:0000313" key="1">
    <source>
        <dbReference type="EMBL" id="MPM85910.1"/>
    </source>
</evidence>
<gene>
    <name evidence="1" type="ORF">SDC9_132993</name>
</gene>
<protein>
    <submittedName>
        <fullName evidence="1">Uncharacterized protein</fullName>
    </submittedName>
</protein>
<dbReference type="EMBL" id="VSSQ01034087">
    <property type="protein sequence ID" value="MPM85910.1"/>
    <property type="molecule type" value="Genomic_DNA"/>
</dbReference>
<name>A0A645D8P2_9ZZZZ</name>
<proteinExistence type="predicted"/>
<accession>A0A645D8P2</accession>
<organism evidence="1">
    <name type="scientific">bioreactor metagenome</name>
    <dbReference type="NCBI Taxonomy" id="1076179"/>
    <lineage>
        <taxon>unclassified sequences</taxon>
        <taxon>metagenomes</taxon>
        <taxon>ecological metagenomes</taxon>
    </lineage>
</organism>
<comment type="caution">
    <text evidence="1">The sequence shown here is derived from an EMBL/GenBank/DDBJ whole genome shotgun (WGS) entry which is preliminary data.</text>
</comment>
<reference evidence="1" key="1">
    <citation type="submission" date="2019-08" db="EMBL/GenBank/DDBJ databases">
        <authorList>
            <person name="Kucharzyk K."/>
            <person name="Murdoch R.W."/>
            <person name="Higgins S."/>
            <person name="Loffler F."/>
        </authorList>
    </citation>
    <scope>NUCLEOTIDE SEQUENCE</scope>
</reference>
<sequence>MLRMPFTRASIDSIFEVASISTTRGAFPGMPKLTEIVGKVREGASFTGNNGINASPTIDKQTNKTITVKDDVFFFSFKIKFF</sequence>